<dbReference type="InterPro" id="IPR003410">
    <property type="entry name" value="HYR_dom"/>
</dbReference>
<keyword evidence="1" id="KW-0677">Repeat</keyword>
<gene>
    <name evidence="3" type="ORF">METZ01_LOCUS342076</name>
</gene>
<organism evidence="3">
    <name type="scientific">marine metagenome</name>
    <dbReference type="NCBI Taxonomy" id="408172"/>
    <lineage>
        <taxon>unclassified sequences</taxon>
        <taxon>metagenomes</taxon>
        <taxon>ecological metagenomes</taxon>
    </lineage>
</organism>
<name>A0A382QWJ0_9ZZZZ</name>
<proteinExistence type="predicted"/>
<dbReference type="EMBL" id="UINC01117059">
    <property type="protein sequence ID" value="SVC89222.1"/>
    <property type="molecule type" value="Genomic_DNA"/>
</dbReference>
<sequence>FTFTANDGTIDSEAATISITVTPVNDAPVADAGQPQVVVATATVQLDGSGSTDIDDDPATLTYQWSGGGVELTGVDPTFEFPVDVDAITLTLVVTDSGDASSESQVTITRTPLTATASVAADVVEATSADGAEVTLDGSTSEFPEGAVVRWLEDGNEIASGINPAVVLGLGSHQLTVEIAVGEVVVTDTVEVEIVDTTPPVFADGIGVFDFEVEGGVSGVLQDEVLVAVLERVQPLVSDTVDAAPGIGLIDAPDIFPIGSTVVSIEATDQSGNSATAQTSINVVRSVQQPFFTSIGVDFAVNAFEVLTFDIAVENPDALDYKVSSADM</sequence>
<reference evidence="3" key="1">
    <citation type="submission" date="2018-05" db="EMBL/GenBank/DDBJ databases">
        <authorList>
            <person name="Lanie J.A."/>
            <person name="Ng W.-L."/>
            <person name="Kazmierczak K.M."/>
            <person name="Andrzejewski T.M."/>
            <person name="Davidsen T.M."/>
            <person name="Wayne K.J."/>
            <person name="Tettelin H."/>
            <person name="Glass J.I."/>
            <person name="Rusch D."/>
            <person name="Podicherti R."/>
            <person name="Tsui H.-C.T."/>
            <person name="Winkler M.E."/>
        </authorList>
    </citation>
    <scope>NUCLEOTIDE SEQUENCE</scope>
</reference>
<accession>A0A382QWJ0</accession>
<evidence type="ECO:0000259" key="2">
    <source>
        <dbReference type="PROSITE" id="PS50825"/>
    </source>
</evidence>
<dbReference type="InterPro" id="IPR013783">
    <property type="entry name" value="Ig-like_fold"/>
</dbReference>
<dbReference type="Gene3D" id="2.60.40.10">
    <property type="entry name" value="Immunoglobulins"/>
    <property type="match status" value="1"/>
</dbReference>
<evidence type="ECO:0000256" key="1">
    <source>
        <dbReference type="ARBA" id="ARBA00022737"/>
    </source>
</evidence>
<dbReference type="InterPro" id="IPR000601">
    <property type="entry name" value="PKD_dom"/>
</dbReference>
<feature type="non-terminal residue" evidence="3">
    <location>
        <position position="328"/>
    </location>
</feature>
<dbReference type="PROSITE" id="PS50825">
    <property type="entry name" value="HYR"/>
    <property type="match status" value="1"/>
</dbReference>
<evidence type="ECO:0000313" key="3">
    <source>
        <dbReference type="EMBL" id="SVC89222.1"/>
    </source>
</evidence>
<dbReference type="AlphaFoldDB" id="A0A382QWJ0"/>
<dbReference type="Pfam" id="PF18911">
    <property type="entry name" value="PKD_4"/>
    <property type="match status" value="1"/>
</dbReference>
<protein>
    <recommendedName>
        <fullName evidence="2">HYR domain-containing protein</fullName>
    </recommendedName>
</protein>
<feature type="non-terminal residue" evidence="3">
    <location>
        <position position="1"/>
    </location>
</feature>
<feature type="domain" description="HYR" evidence="2">
    <location>
        <begin position="195"/>
        <end position="285"/>
    </location>
</feature>